<reference evidence="2" key="1">
    <citation type="submission" date="2023-03" db="EMBL/GenBank/DDBJ databases">
        <title>MT1 and MT2 Draft Genomes of Novel Species.</title>
        <authorList>
            <person name="Venkateswaran K."/>
        </authorList>
    </citation>
    <scope>NUCLEOTIDE SEQUENCE</scope>
    <source>
        <strain evidence="2">F6_8S_P_1A</strain>
    </source>
</reference>
<comment type="caution">
    <text evidence="2">The sequence shown here is derived from an EMBL/GenBank/DDBJ whole genome shotgun (WGS) entry which is preliminary data.</text>
</comment>
<evidence type="ECO:0000259" key="1">
    <source>
        <dbReference type="SMART" id="SM00871"/>
    </source>
</evidence>
<feature type="domain" description="AraC effector-binding" evidence="1">
    <location>
        <begin position="2"/>
        <end position="152"/>
    </location>
</feature>
<dbReference type="Proteomes" id="UP001174210">
    <property type="component" value="Unassembled WGS sequence"/>
</dbReference>
<organism evidence="2 3">
    <name type="scientific">Leifsonia virtsii</name>
    <dbReference type="NCBI Taxonomy" id="3035915"/>
    <lineage>
        <taxon>Bacteria</taxon>
        <taxon>Bacillati</taxon>
        <taxon>Actinomycetota</taxon>
        <taxon>Actinomycetes</taxon>
        <taxon>Micrococcales</taxon>
        <taxon>Microbacteriaceae</taxon>
        <taxon>Leifsonia</taxon>
    </lineage>
</organism>
<protein>
    <submittedName>
        <fullName evidence="2">GyrI-like domain-containing protein</fullName>
    </submittedName>
</protein>
<name>A0ABT8ITU8_9MICO</name>
<keyword evidence="3" id="KW-1185">Reference proteome</keyword>
<dbReference type="SMART" id="SM00871">
    <property type="entry name" value="AraC_E_bind"/>
    <property type="match status" value="1"/>
</dbReference>
<proteinExistence type="predicted"/>
<sequence length="152" mass="16281">MTEISVAEHTEQPTAVVRGRVRLDELSGFFARAFGEAAAALQAQGRHPAGPPFGKYTGMPTDAVDVEAGFPVSEPIAPAGAVVPGVLPGGRVVEATHVGPYDTMQDTYAEVRRYFAEHGLTPGEAMWEVYLSDPQREPDPSTWRTGICWAVA</sequence>
<evidence type="ECO:0000313" key="2">
    <source>
        <dbReference type="EMBL" id="MDN4596167.1"/>
    </source>
</evidence>
<gene>
    <name evidence="2" type="ORF">P5G59_03345</name>
</gene>
<dbReference type="Pfam" id="PF06445">
    <property type="entry name" value="GyrI-like"/>
    <property type="match status" value="1"/>
</dbReference>
<dbReference type="InterPro" id="IPR010499">
    <property type="entry name" value="AraC_E-bd"/>
</dbReference>
<dbReference type="InterPro" id="IPR011256">
    <property type="entry name" value="Reg_factor_effector_dom_sf"/>
</dbReference>
<dbReference type="EMBL" id="JAROCB010000001">
    <property type="protein sequence ID" value="MDN4596167.1"/>
    <property type="molecule type" value="Genomic_DNA"/>
</dbReference>
<dbReference type="InterPro" id="IPR029442">
    <property type="entry name" value="GyrI-like"/>
</dbReference>
<dbReference type="Gene3D" id="3.20.80.10">
    <property type="entry name" value="Regulatory factor, effector binding domain"/>
    <property type="match status" value="1"/>
</dbReference>
<evidence type="ECO:0000313" key="3">
    <source>
        <dbReference type="Proteomes" id="UP001174210"/>
    </source>
</evidence>
<dbReference type="SUPFAM" id="SSF55136">
    <property type="entry name" value="Probable bacterial effector-binding domain"/>
    <property type="match status" value="1"/>
</dbReference>
<accession>A0ABT8ITU8</accession>
<dbReference type="RefSeq" id="WP_301215981.1">
    <property type="nucleotide sequence ID" value="NZ_JAROCB010000001.1"/>
</dbReference>